<comment type="caution">
    <text evidence="1">The sequence shown here is derived from an EMBL/GenBank/DDBJ whole genome shotgun (WGS) entry which is preliminary data.</text>
</comment>
<dbReference type="RefSeq" id="WP_005991208.1">
    <property type="nucleotide sequence ID" value="NZ_AECZ01000003.1"/>
</dbReference>
<protein>
    <submittedName>
        <fullName evidence="1">Uncharacterized protein</fullName>
    </submittedName>
</protein>
<sequence>MLKKIKEAVPGFDGPRKTALESIRLFCVGCMGGSFALVPECPSVNCVFHAYRTGVIEVGASRRFLKVIKSYCADCAPGGDVGGCTAGKNFLDLTPCSIWPYRRGVSPYYSAKAREQRRARAISLFGIATQEADFLPRIDGSAASGTCGHLAGWCGAL</sequence>
<dbReference type="EMBL" id="AECZ01000003">
    <property type="protein sequence ID" value="EFL52632.1"/>
    <property type="molecule type" value="Genomic_DNA"/>
</dbReference>
<evidence type="ECO:0000313" key="2">
    <source>
        <dbReference type="Proteomes" id="UP000006250"/>
    </source>
</evidence>
<dbReference type="AlphaFoldDB" id="E1JSZ9"/>
<name>E1JSZ9_SOLFR</name>
<accession>E1JSZ9</accession>
<evidence type="ECO:0000313" key="1">
    <source>
        <dbReference type="EMBL" id="EFL52632.1"/>
    </source>
</evidence>
<dbReference type="Proteomes" id="UP000006250">
    <property type="component" value="Unassembled WGS sequence"/>
</dbReference>
<reference evidence="1 2" key="1">
    <citation type="submission" date="2010-08" db="EMBL/GenBank/DDBJ databases">
        <title>The draft genome of Desulfovibrio fructosovorans JJ.</title>
        <authorList>
            <consortium name="US DOE Joint Genome Institute (JGI-PGF)"/>
            <person name="Lucas S."/>
            <person name="Copeland A."/>
            <person name="Lapidus A."/>
            <person name="Cheng J.-F."/>
            <person name="Bruce D."/>
            <person name="Goodwin L."/>
            <person name="Pitluck S."/>
            <person name="Land M.L."/>
            <person name="Hauser L."/>
            <person name="Chang Y.-J."/>
            <person name="Jeffries C."/>
            <person name="Wall J.D."/>
            <person name="Stahl D.A."/>
            <person name="Arkin A.P."/>
            <person name="Dehal P."/>
            <person name="Stolyar S.M."/>
            <person name="Hazen T.C."/>
            <person name="Woyke T.J."/>
        </authorList>
    </citation>
    <scope>NUCLEOTIDE SEQUENCE [LARGE SCALE GENOMIC DNA]</scope>
    <source>
        <strain evidence="1 2">JJ</strain>
    </source>
</reference>
<dbReference type="OrthoDB" id="1868456at2"/>
<organism evidence="1 2">
    <name type="scientific">Solidesulfovibrio fructosivorans JJ]</name>
    <dbReference type="NCBI Taxonomy" id="596151"/>
    <lineage>
        <taxon>Bacteria</taxon>
        <taxon>Pseudomonadati</taxon>
        <taxon>Thermodesulfobacteriota</taxon>
        <taxon>Desulfovibrionia</taxon>
        <taxon>Desulfovibrionales</taxon>
        <taxon>Desulfovibrionaceae</taxon>
        <taxon>Solidesulfovibrio</taxon>
    </lineage>
</organism>
<dbReference type="eggNOG" id="ENOG50318X0">
    <property type="taxonomic scope" value="Bacteria"/>
</dbReference>
<gene>
    <name evidence="1" type="ORF">DesfrDRAFT_0738</name>
</gene>
<proteinExistence type="predicted"/>
<keyword evidence="2" id="KW-1185">Reference proteome</keyword>